<evidence type="ECO:0000313" key="3">
    <source>
        <dbReference type="Proteomes" id="UP000004184"/>
    </source>
</evidence>
<gene>
    <name evidence="2" type="ORF">SSQG_02662</name>
</gene>
<keyword evidence="3" id="KW-1185">Reference proteome</keyword>
<protein>
    <submittedName>
        <fullName evidence="2">Uncharacterized protein</fullName>
    </submittedName>
</protein>
<dbReference type="AlphaFoldDB" id="D9X9E3"/>
<accession>D9X9E3</accession>
<sequence>TRGHSRGPAARPRVGDTDTEAELTAEWQARLRRLLVARPEVADELRRILAELNPELPPAHTTVEVRLRAEASGSGRVYQAGRDQHITER</sequence>
<dbReference type="STRING" id="591159.SSQG_02662"/>
<proteinExistence type="predicted"/>
<name>D9X9E3_STRVT</name>
<dbReference type="Proteomes" id="UP000004184">
    <property type="component" value="Unassembled WGS sequence"/>
</dbReference>
<reference evidence="3" key="1">
    <citation type="submission" date="2009-02" db="EMBL/GenBank/DDBJ databases">
        <title>Annotation of Streptomyces viridochromogenes strain DSM 40736.</title>
        <authorList>
            <consortium name="The Broad Institute Genome Sequencing Platform"/>
            <consortium name="Broad Institute Microbial Sequencing Center"/>
            <person name="Fischbach M."/>
            <person name="Godfrey P."/>
            <person name="Ward D."/>
            <person name="Young S."/>
            <person name="Zeng Q."/>
            <person name="Koehrsen M."/>
            <person name="Alvarado L."/>
            <person name="Berlin A.M."/>
            <person name="Bochicchio J."/>
            <person name="Borenstein D."/>
            <person name="Chapman S.B."/>
            <person name="Chen Z."/>
            <person name="Engels R."/>
            <person name="Freedman E."/>
            <person name="Gellesch M."/>
            <person name="Goldberg J."/>
            <person name="Griggs A."/>
            <person name="Gujja S."/>
            <person name="Heilman E.R."/>
            <person name="Heiman D.I."/>
            <person name="Hepburn T.A."/>
            <person name="Howarth C."/>
            <person name="Jen D."/>
            <person name="Larson L."/>
            <person name="Lewis B."/>
            <person name="Mehta T."/>
            <person name="Park D."/>
            <person name="Pearson M."/>
            <person name="Richards J."/>
            <person name="Roberts A."/>
            <person name="Saif S."/>
            <person name="Shea T.D."/>
            <person name="Shenoy N."/>
            <person name="Sisk P."/>
            <person name="Stolte C."/>
            <person name="Sykes S.N."/>
            <person name="Thomson T."/>
            <person name="Walk T."/>
            <person name="White J."/>
            <person name="Yandava C."/>
            <person name="Straight P."/>
            <person name="Clardy J."/>
            <person name="Hung D."/>
            <person name="Kolter R."/>
            <person name="Mekalanos J."/>
            <person name="Walker S."/>
            <person name="Walsh C.T."/>
            <person name="Wieland-Brown L.C."/>
            <person name="Haas B."/>
            <person name="Nusbaum C."/>
            <person name="Birren B."/>
        </authorList>
    </citation>
    <scope>NUCLEOTIDE SEQUENCE [LARGE SCALE GENOMIC DNA]</scope>
    <source>
        <strain evidence="3">DSM 40736 / JCM 4977 / BCRC 1201 / Tue 494</strain>
    </source>
</reference>
<feature type="non-terminal residue" evidence="2">
    <location>
        <position position="1"/>
    </location>
</feature>
<organism evidence="2 3">
    <name type="scientific">Streptomyces viridochromogenes (strain DSM 40736 / JCM 4977 / BCRC 1201 / Tue 494)</name>
    <dbReference type="NCBI Taxonomy" id="591159"/>
    <lineage>
        <taxon>Bacteria</taxon>
        <taxon>Bacillati</taxon>
        <taxon>Actinomycetota</taxon>
        <taxon>Actinomycetes</taxon>
        <taxon>Kitasatosporales</taxon>
        <taxon>Streptomycetaceae</taxon>
        <taxon>Streptomyces</taxon>
    </lineage>
</organism>
<evidence type="ECO:0000256" key="1">
    <source>
        <dbReference type="SAM" id="MobiDB-lite"/>
    </source>
</evidence>
<dbReference type="EMBL" id="GG657757">
    <property type="protein sequence ID" value="EFL32144.1"/>
    <property type="molecule type" value="Genomic_DNA"/>
</dbReference>
<evidence type="ECO:0000313" key="2">
    <source>
        <dbReference type="EMBL" id="EFL32144.1"/>
    </source>
</evidence>
<feature type="region of interest" description="Disordered" evidence="1">
    <location>
        <begin position="68"/>
        <end position="89"/>
    </location>
</feature>
<feature type="region of interest" description="Disordered" evidence="1">
    <location>
        <begin position="1"/>
        <end position="20"/>
    </location>
</feature>
<dbReference type="HOGENOM" id="CLU_2460237_0_0_11"/>